<dbReference type="PANTHER" id="PTHR38441:SF1">
    <property type="entry name" value="MEMBRANE PROTEIN"/>
    <property type="match status" value="1"/>
</dbReference>
<evidence type="ECO:0008006" key="5">
    <source>
        <dbReference type="Google" id="ProtNLM"/>
    </source>
</evidence>
<dbReference type="OrthoDB" id="3543412at2"/>
<feature type="region of interest" description="Disordered" evidence="1">
    <location>
        <begin position="36"/>
        <end position="76"/>
    </location>
</feature>
<feature type="transmembrane region" description="Helical" evidence="2">
    <location>
        <begin position="98"/>
        <end position="120"/>
    </location>
</feature>
<name>A0A2V4NHU2_9ACTN</name>
<dbReference type="Pfam" id="PF04341">
    <property type="entry name" value="DUF485"/>
    <property type="match status" value="1"/>
</dbReference>
<evidence type="ECO:0000313" key="4">
    <source>
        <dbReference type="Proteomes" id="UP000248039"/>
    </source>
</evidence>
<evidence type="ECO:0000256" key="2">
    <source>
        <dbReference type="SAM" id="Phobius"/>
    </source>
</evidence>
<accession>A0A2V4NHU2</accession>
<protein>
    <recommendedName>
        <fullName evidence="5">DUF485 domain-containing protein</fullName>
    </recommendedName>
</protein>
<keyword evidence="2" id="KW-0472">Membrane</keyword>
<dbReference type="AlphaFoldDB" id="A0A2V4NHU2"/>
<evidence type="ECO:0000313" key="3">
    <source>
        <dbReference type="EMBL" id="PYC65741.1"/>
    </source>
</evidence>
<evidence type="ECO:0000256" key="1">
    <source>
        <dbReference type="SAM" id="MobiDB-lite"/>
    </source>
</evidence>
<keyword evidence="2" id="KW-0812">Transmembrane</keyword>
<keyword evidence="4" id="KW-1185">Reference proteome</keyword>
<dbReference type="PANTHER" id="PTHR38441">
    <property type="entry name" value="INTEGRAL MEMBRANE PROTEIN-RELATED"/>
    <property type="match status" value="1"/>
</dbReference>
<reference evidence="3 4" key="1">
    <citation type="submission" date="2018-03" db="EMBL/GenBank/DDBJ databases">
        <title>Bioinformatic expansion and discovery of thiopeptide antibiotics.</title>
        <authorList>
            <person name="Schwalen C.J."/>
            <person name="Hudson G.A."/>
            <person name="Mitchell D.A."/>
        </authorList>
    </citation>
    <scope>NUCLEOTIDE SEQUENCE [LARGE SCALE GENOMIC DNA]</scope>
    <source>
        <strain evidence="3 4">ATCC 21389</strain>
    </source>
</reference>
<feature type="transmembrane region" description="Helical" evidence="2">
    <location>
        <begin position="132"/>
        <end position="154"/>
    </location>
</feature>
<proteinExistence type="predicted"/>
<organism evidence="3 4">
    <name type="scientific">Streptomyces tateyamensis</name>
    <dbReference type="NCBI Taxonomy" id="565073"/>
    <lineage>
        <taxon>Bacteria</taxon>
        <taxon>Bacillati</taxon>
        <taxon>Actinomycetota</taxon>
        <taxon>Actinomycetes</taxon>
        <taxon>Kitasatosporales</taxon>
        <taxon>Streptomycetaceae</taxon>
        <taxon>Streptomyces</taxon>
    </lineage>
</organism>
<dbReference type="Proteomes" id="UP000248039">
    <property type="component" value="Unassembled WGS sequence"/>
</dbReference>
<comment type="caution">
    <text evidence="3">The sequence shown here is derived from an EMBL/GenBank/DDBJ whole genome shotgun (WGS) entry which is preliminary data.</text>
</comment>
<dbReference type="InterPro" id="IPR007436">
    <property type="entry name" value="DUF485"/>
</dbReference>
<sequence length="183" mass="20570">MCPNTVRNRRLALSIHRHARRSDTCHCRRALPWQPRADRPTVPAPRGLPHHDVRRDGVDHPPRPDSPAESAVPAAQSSAELIEQTPEFRELRSTFRGFAFPVTVGFLLWYLLYVLLSSYAHGFMATKLFGNVNVALLLGLLQFASTFAIAAWYARFADRRLDPPATALRAEYGQVNSPREAAE</sequence>
<feature type="compositionally biased region" description="Basic and acidic residues" evidence="1">
    <location>
        <begin position="49"/>
        <end position="63"/>
    </location>
</feature>
<dbReference type="EMBL" id="PYBW01000198">
    <property type="protein sequence ID" value="PYC65741.1"/>
    <property type="molecule type" value="Genomic_DNA"/>
</dbReference>
<keyword evidence="2" id="KW-1133">Transmembrane helix</keyword>
<gene>
    <name evidence="3" type="ORF">C7C46_32155</name>
</gene>